<dbReference type="InterPro" id="IPR011990">
    <property type="entry name" value="TPR-like_helical_dom_sf"/>
</dbReference>
<dbReference type="Gene3D" id="1.25.40.10">
    <property type="entry name" value="Tetratricopeptide repeat domain"/>
    <property type="match status" value="1"/>
</dbReference>
<dbReference type="EMBL" id="RBNI01000930">
    <property type="protein sequence ID" value="RUP51140.1"/>
    <property type="molecule type" value="Genomic_DNA"/>
</dbReference>
<dbReference type="Pfam" id="PF13374">
    <property type="entry name" value="TPR_10"/>
    <property type="match status" value="1"/>
</dbReference>
<gene>
    <name evidence="1" type="ORF">BC936DRAFT_149733</name>
</gene>
<sequence length="152" mass="16637">MSNSYLSHPPDLAKLAVSSSELVNGRKHPDTATALSNLSYLYASQQNFQDAKTHTTSIVEIREQLFGLRHANQKARNPDPARHYLNCTTVVADLFSRPSRIATTRTTTIAPPPAAPETHCAGSLVSCQTPDYRMSSESNGRHKIAEAFADRA</sequence>
<keyword evidence="2" id="KW-1185">Reference proteome</keyword>
<dbReference type="AlphaFoldDB" id="A0A433DJU8"/>
<evidence type="ECO:0000313" key="1">
    <source>
        <dbReference type="EMBL" id="RUP51140.1"/>
    </source>
</evidence>
<evidence type="ECO:0008006" key="3">
    <source>
        <dbReference type="Google" id="ProtNLM"/>
    </source>
</evidence>
<dbReference type="Proteomes" id="UP000268093">
    <property type="component" value="Unassembled WGS sequence"/>
</dbReference>
<reference evidence="1 2" key="1">
    <citation type="journal article" date="2018" name="New Phytol.">
        <title>Phylogenomics of Endogonaceae and evolution of mycorrhizas within Mucoromycota.</title>
        <authorList>
            <person name="Chang Y."/>
            <person name="Desiro A."/>
            <person name="Na H."/>
            <person name="Sandor L."/>
            <person name="Lipzen A."/>
            <person name="Clum A."/>
            <person name="Barry K."/>
            <person name="Grigoriev I.V."/>
            <person name="Martin F.M."/>
            <person name="Stajich J.E."/>
            <person name="Smith M.E."/>
            <person name="Bonito G."/>
            <person name="Spatafora J.W."/>
        </authorList>
    </citation>
    <scope>NUCLEOTIDE SEQUENCE [LARGE SCALE GENOMIC DNA]</scope>
    <source>
        <strain evidence="1 2">GMNB39</strain>
    </source>
</reference>
<comment type="caution">
    <text evidence="1">The sequence shown here is derived from an EMBL/GenBank/DDBJ whole genome shotgun (WGS) entry which is preliminary data.</text>
</comment>
<evidence type="ECO:0000313" key="2">
    <source>
        <dbReference type="Proteomes" id="UP000268093"/>
    </source>
</evidence>
<accession>A0A433DJU8</accession>
<organism evidence="1 2">
    <name type="scientific">Jimgerdemannia flammicorona</name>
    <dbReference type="NCBI Taxonomy" id="994334"/>
    <lineage>
        <taxon>Eukaryota</taxon>
        <taxon>Fungi</taxon>
        <taxon>Fungi incertae sedis</taxon>
        <taxon>Mucoromycota</taxon>
        <taxon>Mucoromycotina</taxon>
        <taxon>Endogonomycetes</taxon>
        <taxon>Endogonales</taxon>
        <taxon>Endogonaceae</taxon>
        <taxon>Jimgerdemannia</taxon>
    </lineage>
</organism>
<proteinExistence type="predicted"/>
<name>A0A433DJU8_9FUNG</name>
<protein>
    <recommendedName>
        <fullName evidence="3">Kinesin light chain</fullName>
    </recommendedName>
</protein>